<dbReference type="AlphaFoldDB" id="A0A239IIK1"/>
<evidence type="ECO:0000259" key="1">
    <source>
        <dbReference type="Pfam" id="PF00656"/>
    </source>
</evidence>
<dbReference type="InterPro" id="IPR050452">
    <property type="entry name" value="Metacaspase"/>
</dbReference>
<dbReference type="EMBL" id="FZPD01000003">
    <property type="protein sequence ID" value="SNS93078.1"/>
    <property type="molecule type" value="Genomic_DNA"/>
</dbReference>
<dbReference type="OrthoDB" id="9767236at2"/>
<dbReference type="Pfam" id="PF00656">
    <property type="entry name" value="Peptidase_C14"/>
    <property type="match status" value="1"/>
</dbReference>
<dbReference type="PANTHER" id="PTHR48104:SF30">
    <property type="entry name" value="METACASPASE-1"/>
    <property type="match status" value="1"/>
</dbReference>
<name>A0A239IIK1_EKHLU</name>
<dbReference type="Gene3D" id="3.40.50.1460">
    <property type="match status" value="1"/>
</dbReference>
<dbReference type="PANTHER" id="PTHR48104">
    <property type="entry name" value="METACASPASE-4"/>
    <property type="match status" value="1"/>
</dbReference>
<feature type="domain" description="Peptidase C14 caspase" evidence="1">
    <location>
        <begin position="53"/>
        <end position="220"/>
    </location>
</feature>
<sequence length="243" mass="28041">MAIKRALLSGLGESYNEILGRNYRSFQFLEKNIAKLSWHLGKKRWRTTYLLEKESTKDNILDGIKKIINASSAGDRILFYFSGHGDKSIYSQNEDDSGDEYLITYHEDLRYRSTVNSRQLQTKYFLLDNDFTHVIDSIDDKILVIIILDCCKSGGMLDSIEQYGRINSKFKNVIFFSSSIEEQDSYATEDYSLFTMSLLNASLESDTIGELAEKTKAYLKDEFVGQKSLILYDKKYESRSSFI</sequence>
<keyword evidence="3" id="KW-1185">Reference proteome</keyword>
<protein>
    <submittedName>
        <fullName evidence="2">Caspase domain-containing protein</fullName>
    </submittedName>
</protein>
<organism evidence="2 3">
    <name type="scientific">Ekhidna lutea</name>
    <dbReference type="NCBI Taxonomy" id="447679"/>
    <lineage>
        <taxon>Bacteria</taxon>
        <taxon>Pseudomonadati</taxon>
        <taxon>Bacteroidota</taxon>
        <taxon>Cytophagia</taxon>
        <taxon>Cytophagales</taxon>
        <taxon>Reichenbachiellaceae</taxon>
        <taxon>Ekhidna</taxon>
    </lineage>
</organism>
<gene>
    <name evidence="2" type="ORF">SAMN05421640_1672</name>
</gene>
<dbReference type="Proteomes" id="UP000198393">
    <property type="component" value="Unassembled WGS sequence"/>
</dbReference>
<dbReference type="RefSeq" id="WP_089356418.1">
    <property type="nucleotide sequence ID" value="NZ_FZPD01000003.1"/>
</dbReference>
<dbReference type="GO" id="GO:0005737">
    <property type="term" value="C:cytoplasm"/>
    <property type="evidence" value="ECO:0007669"/>
    <property type="project" value="TreeGrafter"/>
</dbReference>
<evidence type="ECO:0000313" key="2">
    <source>
        <dbReference type="EMBL" id="SNS93078.1"/>
    </source>
</evidence>
<proteinExistence type="predicted"/>
<dbReference type="InterPro" id="IPR011600">
    <property type="entry name" value="Pept_C14_caspase"/>
</dbReference>
<dbReference type="GO" id="GO:0006508">
    <property type="term" value="P:proteolysis"/>
    <property type="evidence" value="ECO:0007669"/>
    <property type="project" value="InterPro"/>
</dbReference>
<dbReference type="GO" id="GO:0004197">
    <property type="term" value="F:cysteine-type endopeptidase activity"/>
    <property type="evidence" value="ECO:0007669"/>
    <property type="project" value="InterPro"/>
</dbReference>
<evidence type="ECO:0000313" key="3">
    <source>
        <dbReference type="Proteomes" id="UP000198393"/>
    </source>
</evidence>
<reference evidence="2 3" key="1">
    <citation type="submission" date="2017-06" db="EMBL/GenBank/DDBJ databases">
        <authorList>
            <person name="Kim H.J."/>
            <person name="Triplett B.A."/>
        </authorList>
    </citation>
    <scope>NUCLEOTIDE SEQUENCE [LARGE SCALE GENOMIC DNA]</scope>
    <source>
        <strain evidence="2 3">DSM 19307</strain>
    </source>
</reference>
<accession>A0A239IIK1</accession>